<evidence type="ECO:0000259" key="10">
    <source>
        <dbReference type="Pfam" id="PF16875"/>
    </source>
</evidence>
<feature type="region of interest" description="Disordered" evidence="8">
    <location>
        <begin position="50"/>
        <end position="71"/>
    </location>
</feature>
<keyword evidence="4 5" id="KW-0326">Glycosidase</keyword>
<dbReference type="Gene3D" id="2.70.98.60">
    <property type="entry name" value="alpha-galactosidase from lactobacil brevis"/>
    <property type="match status" value="1"/>
</dbReference>
<keyword evidence="12" id="KW-1185">Reference proteome</keyword>
<reference evidence="11 12" key="1">
    <citation type="submission" date="2015-12" db="EMBL/GenBank/DDBJ databases">
        <title>Draft genome sequence of Streptomyces silvensis ATCC 53525, a producer of novel hormone antagonists.</title>
        <authorList>
            <person name="Johnston C.W."/>
            <person name="Li Y."/>
            <person name="Magarvey N.A."/>
        </authorList>
    </citation>
    <scope>NUCLEOTIDE SEQUENCE [LARGE SCALE GENOMIC DNA]</scope>
    <source>
        <strain evidence="11 12">ATCC 53525</strain>
    </source>
</reference>
<dbReference type="GO" id="GO:0016052">
    <property type="term" value="P:carbohydrate catabolic process"/>
    <property type="evidence" value="ECO:0007669"/>
    <property type="project" value="InterPro"/>
</dbReference>
<evidence type="ECO:0000256" key="3">
    <source>
        <dbReference type="ARBA" id="ARBA00022801"/>
    </source>
</evidence>
<dbReference type="EC" id="3.2.1.22" evidence="2 5"/>
<name>A0A0W7X784_9ACTN</name>
<feature type="binding site" evidence="7">
    <location>
        <position position="416"/>
    </location>
    <ligand>
        <name>substrate</name>
    </ligand>
</feature>
<sequence length="711" mass="78109">MIEVGADARTWLLSGPTSSYALRLTDRDELLHLHWGPRIALADAEALAAAPAPPERPFESRLDGHEEYPVEGGPRFVRPALSVRGAGVRGTEWSFATSYSDTDELTLTFTDAVHRLRITLGYRMRGDVVERYVALGHEGPAGAPALDILRADSATWTLPVREHWRLSQLHGRWAAESRLQRSELTYGERVIGSRRGHTGHQHLPWVALDADGATEEHGEVYGCALAWSGSWRIAVHQLPNGAVQITGGSGHDDSGQLRLEPGATVVTPVFAGLWSGRGFGGASRAWHAYQREHVIPYGGEVRPVLYNSWEATGFDICEEQQRELAGRAAALGVELFVVDDAWFGARVSDRAGLGDWTPNPDRFPHGLAPLAEEVHALGMRFGIWVEPEMVNADSDLYRAHPDWVQHHPGRTRTEYRNQLVLNLARDDVRAHLWERLDALLSSAPIDYVKWDFNRCFTDPGWPGAPDPQRLWDAHVHAFYDLLDRLRAAHPGVAFESCSGGGGRVDLGVLARTDQVWTSDNTDPLDRLAIQHGFSQLHPARAMAAWVTDSPNTQLNGRVSPLRLRFVSALAGVLGIGGDLTRWSADELAEARAWIALYKDIRTVVQLGDLYRLRAPDGGPSAVQYVLGDEAVVLAVLPAQAYGQEPAPLRLRGLDPAAAYLCRETGAVHRGAVLLHHGLRTGLRGDLDAAVFRLRRVRADQGSGAYSGLVET</sequence>
<feature type="active site" description="Nucleophile" evidence="6">
    <location>
        <position position="451"/>
    </location>
</feature>
<dbReference type="FunFam" id="3.20.20.70:FF:000118">
    <property type="entry name" value="Alpha-galactosidase"/>
    <property type="match status" value="1"/>
</dbReference>
<accession>A0A0W7X784</accession>
<dbReference type="PROSITE" id="PS00512">
    <property type="entry name" value="ALPHA_GALACTOSIDASE"/>
    <property type="match status" value="1"/>
</dbReference>
<dbReference type="PANTHER" id="PTHR43053:SF3">
    <property type="entry name" value="ALPHA-GALACTOSIDASE C-RELATED"/>
    <property type="match status" value="1"/>
</dbReference>
<dbReference type="RefSeq" id="WP_058847407.1">
    <property type="nucleotide sequence ID" value="NZ_LOCL01000030.1"/>
</dbReference>
<evidence type="ECO:0000256" key="2">
    <source>
        <dbReference type="ARBA" id="ARBA00012755"/>
    </source>
</evidence>
<dbReference type="InterPro" id="IPR002252">
    <property type="entry name" value="Glyco_hydro_36"/>
</dbReference>
<evidence type="ECO:0000256" key="1">
    <source>
        <dbReference type="ARBA" id="ARBA00001255"/>
    </source>
</evidence>
<dbReference type="Pfam" id="PF16874">
    <property type="entry name" value="Glyco_hydro_36C"/>
    <property type="match status" value="1"/>
</dbReference>
<feature type="compositionally biased region" description="Basic and acidic residues" evidence="8">
    <location>
        <begin position="56"/>
        <end position="68"/>
    </location>
</feature>
<evidence type="ECO:0000313" key="12">
    <source>
        <dbReference type="Proteomes" id="UP000054804"/>
    </source>
</evidence>
<dbReference type="InterPro" id="IPR038417">
    <property type="entry name" value="Alpga-gal_N_sf"/>
</dbReference>
<dbReference type="Pfam" id="PF16875">
    <property type="entry name" value="Glyco_hydro_36N"/>
    <property type="match status" value="1"/>
</dbReference>
<feature type="binding site" evidence="7">
    <location>
        <begin position="339"/>
        <end position="340"/>
    </location>
    <ligand>
        <name>substrate</name>
    </ligand>
</feature>
<feature type="binding site" evidence="7">
    <location>
        <position position="519"/>
    </location>
    <ligand>
        <name>substrate</name>
    </ligand>
</feature>
<evidence type="ECO:0000256" key="7">
    <source>
        <dbReference type="PIRSR" id="PIRSR005536-2"/>
    </source>
</evidence>
<dbReference type="Gene3D" id="2.60.40.1180">
    <property type="entry name" value="Golgi alpha-mannosidase II"/>
    <property type="match status" value="1"/>
</dbReference>
<evidence type="ECO:0000313" key="11">
    <source>
        <dbReference type="EMBL" id="KUF18619.1"/>
    </source>
</evidence>
<keyword evidence="3 5" id="KW-0378">Hydrolase</keyword>
<dbReference type="Pfam" id="PF02065">
    <property type="entry name" value="Melibiase"/>
    <property type="match status" value="1"/>
</dbReference>
<dbReference type="InterPro" id="IPR050985">
    <property type="entry name" value="Alpha-glycosidase_related"/>
</dbReference>
<dbReference type="InterPro" id="IPR031704">
    <property type="entry name" value="Glyco_hydro_36_N"/>
</dbReference>
<feature type="active site" description="Proton donor" evidence="6">
    <location>
        <position position="519"/>
    </location>
</feature>
<feature type="binding site" evidence="7">
    <location>
        <position position="173"/>
    </location>
    <ligand>
        <name>substrate</name>
    </ligand>
</feature>
<dbReference type="OrthoDB" id="9758822at2"/>
<evidence type="ECO:0000256" key="6">
    <source>
        <dbReference type="PIRSR" id="PIRSR005536-1"/>
    </source>
</evidence>
<feature type="binding site" evidence="7">
    <location>
        <begin position="449"/>
        <end position="453"/>
    </location>
    <ligand>
        <name>substrate</name>
    </ligand>
</feature>
<dbReference type="STRING" id="1765722.AT728_19340"/>
<dbReference type="InterPro" id="IPR017853">
    <property type="entry name" value="GH"/>
</dbReference>
<feature type="domain" description="Glycosyl hydrolase family 36 C-terminal" evidence="9">
    <location>
        <begin position="621"/>
        <end position="693"/>
    </location>
</feature>
<dbReference type="InterPro" id="IPR013785">
    <property type="entry name" value="Aldolase_TIM"/>
</dbReference>
<evidence type="ECO:0000256" key="4">
    <source>
        <dbReference type="ARBA" id="ARBA00023295"/>
    </source>
</evidence>
<organism evidence="11 12">
    <name type="scientific">Streptomyces silvensis</name>
    <dbReference type="NCBI Taxonomy" id="1765722"/>
    <lineage>
        <taxon>Bacteria</taxon>
        <taxon>Bacillati</taxon>
        <taxon>Actinomycetota</taxon>
        <taxon>Actinomycetes</taxon>
        <taxon>Kitasatosporales</taxon>
        <taxon>Streptomycetaceae</taxon>
        <taxon>Streptomyces</taxon>
    </lineage>
</organism>
<evidence type="ECO:0000256" key="5">
    <source>
        <dbReference type="PIRNR" id="PIRNR005536"/>
    </source>
</evidence>
<dbReference type="CDD" id="cd14791">
    <property type="entry name" value="GH36"/>
    <property type="match status" value="1"/>
</dbReference>
<dbReference type="PIRSF" id="PIRSF005536">
    <property type="entry name" value="Agal"/>
    <property type="match status" value="1"/>
</dbReference>
<comment type="caution">
    <text evidence="11">The sequence shown here is derived from an EMBL/GenBank/DDBJ whole genome shotgun (WGS) entry which is preliminary data.</text>
</comment>
<dbReference type="InterPro" id="IPR031705">
    <property type="entry name" value="Glyco_hydro_36_C"/>
</dbReference>
<feature type="domain" description="Glycosyl hydrolase family 36 N-terminal" evidence="10">
    <location>
        <begin position="29"/>
        <end position="259"/>
    </location>
</feature>
<proteinExistence type="inferred from homology"/>
<evidence type="ECO:0000256" key="8">
    <source>
        <dbReference type="SAM" id="MobiDB-lite"/>
    </source>
</evidence>
<feature type="binding site" evidence="7">
    <location>
        <position position="497"/>
    </location>
    <ligand>
        <name>substrate</name>
    </ligand>
</feature>
<dbReference type="AlphaFoldDB" id="A0A0W7X784"/>
<dbReference type="PRINTS" id="PR00743">
    <property type="entry name" value="GLHYDRLASE36"/>
</dbReference>
<protein>
    <recommendedName>
        <fullName evidence="2 5">Alpha-galactosidase</fullName>
        <ecNumber evidence="2 5">3.2.1.22</ecNumber>
    </recommendedName>
</protein>
<dbReference type="InterPro" id="IPR000111">
    <property type="entry name" value="Glyco_hydro_27/36_CS"/>
</dbReference>
<dbReference type="EMBL" id="LOCL01000030">
    <property type="protein sequence ID" value="KUF18619.1"/>
    <property type="molecule type" value="Genomic_DNA"/>
</dbReference>
<evidence type="ECO:0000259" key="9">
    <source>
        <dbReference type="Pfam" id="PF16874"/>
    </source>
</evidence>
<gene>
    <name evidence="11" type="ORF">AT728_19340</name>
</gene>
<comment type="similarity">
    <text evidence="5">Belongs to the glycosyl hydrolase.</text>
</comment>
<dbReference type="InterPro" id="IPR013780">
    <property type="entry name" value="Glyco_hydro_b"/>
</dbReference>
<dbReference type="PANTHER" id="PTHR43053">
    <property type="entry name" value="GLYCOSIDASE FAMILY 31"/>
    <property type="match status" value="1"/>
</dbReference>
<dbReference type="SUPFAM" id="SSF51445">
    <property type="entry name" value="(Trans)glycosidases"/>
    <property type="match status" value="1"/>
</dbReference>
<dbReference type="GO" id="GO:0004557">
    <property type="term" value="F:alpha-galactosidase activity"/>
    <property type="evidence" value="ECO:0007669"/>
    <property type="project" value="UniProtKB-UniRule"/>
</dbReference>
<dbReference type="Gene3D" id="3.20.20.70">
    <property type="entry name" value="Aldolase class I"/>
    <property type="match status" value="1"/>
</dbReference>
<comment type="catalytic activity">
    <reaction evidence="1 5">
        <text>Hydrolysis of terminal, non-reducing alpha-D-galactose residues in alpha-D-galactosides, including galactose oligosaccharides, galactomannans and galactolipids.</text>
        <dbReference type="EC" id="3.2.1.22"/>
    </reaction>
</comment>
<dbReference type="Proteomes" id="UP000054804">
    <property type="component" value="Unassembled WGS sequence"/>
</dbReference>